<gene>
    <name evidence="8 10" type="primary">lnt</name>
    <name evidence="10" type="ORF">JMN37_09320</name>
</gene>
<dbReference type="NCBIfam" id="TIGR00546">
    <property type="entry name" value="lnt"/>
    <property type="match status" value="1"/>
</dbReference>
<dbReference type="InterPro" id="IPR036526">
    <property type="entry name" value="C-N_Hydrolase_sf"/>
</dbReference>
<feature type="transmembrane region" description="Helical" evidence="8">
    <location>
        <begin position="485"/>
        <end position="503"/>
    </location>
</feature>
<dbReference type="Gene3D" id="3.60.110.10">
    <property type="entry name" value="Carbon-nitrogen hydrolase"/>
    <property type="match status" value="1"/>
</dbReference>
<feature type="transmembrane region" description="Helical" evidence="8">
    <location>
        <begin position="56"/>
        <end position="79"/>
    </location>
</feature>
<feature type="transmembrane region" description="Helical" evidence="8">
    <location>
        <begin position="188"/>
        <end position="207"/>
    </location>
</feature>
<protein>
    <recommendedName>
        <fullName evidence="8">Apolipoprotein N-acyltransferase</fullName>
        <shortName evidence="8">ALP N-acyltransferase</shortName>
        <ecNumber evidence="8">2.3.1.269</ecNumber>
    </recommendedName>
</protein>
<keyword evidence="4 8" id="KW-0812">Transmembrane</keyword>
<evidence type="ECO:0000256" key="6">
    <source>
        <dbReference type="ARBA" id="ARBA00023136"/>
    </source>
</evidence>
<dbReference type="PANTHER" id="PTHR38686">
    <property type="entry name" value="APOLIPOPROTEIN N-ACYLTRANSFERASE"/>
    <property type="match status" value="1"/>
</dbReference>
<sequence length="542" mass="58451">MNASLRLVLAVLSGVAVAFSYEPFGYWFLAVLGVGAFYLALMPWQRFATAAKPSPSAAFGCLLGFAHAATCYLILLPWIGAFVGAMPYVALAITLALSALITGAVGVRIARCQYGFLAFPFVYIAVEFLRSSLPFGGFSWVRLAWGQVNGPLVWLSSIGGPALVSLAACLAGVSLVTFLITRGRTRRVAALGFALPIGLGGLISPSFDGDGTEAQTAQGNSILVAAIQGNVPRLGLDFNAQRRAVLQNHVDETVRAANDAQKQGEKLDLVIWPENSSDVNPFQDPLAASSIERAVSAVGAPVLVGTLTRDEVGARNTMVVFDPETGPGETHHKRFLQPFGEYMPMRDFFRKITDLVDLASDFKPGNGPGVVHMGGIPVGVATCYEVAEDPAYRMAINNGAQILATPTNNATFGFSDMTYQQLAMSRLRAIETDRAVVVAATSGVSAIVHPDGTVSQETSIFEANHLIERLPLHTTRTFAVRFGDYLEAAFVWLGFMLILGAAVRRPREYARQHLNNGEKRCWKRSSHRGEFDISDHPDVQRD</sequence>
<dbReference type="GO" id="GO:0042158">
    <property type="term" value="P:lipoprotein biosynthetic process"/>
    <property type="evidence" value="ECO:0007669"/>
    <property type="project" value="UniProtKB-UniRule"/>
</dbReference>
<keyword evidence="6 8" id="KW-0472">Membrane</keyword>
<dbReference type="GO" id="GO:0005886">
    <property type="term" value="C:plasma membrane"/>
    <property type="evidence" value="ECO:0007669"/>
    <property type="project" value="UniProtKB-SubCell"/>
</dbReference>
<dbReference type="GO" id="GO:0016410">
    <property type="term" value="F:N-acyltransferase activity"/>
    <property type="evidence" value="ECO:0007669"/>
    <property type="project" value="UniProtKB-UniRule"/>
</dbReference>
<reference evidence="10 11" key="1">
    <citation type="submission" date="2021-01" db="EMBL/GenBank/DDBJ databases">
        <title>Identification and Characterization of Corynebacterium sp.</title>
        <authorList>
            <person name="Luo Q."/>
            <person name="Qu P."/>
            <person name="Chen Q."/>
        </authorList>
    </citation>
    <scope>NUCLEOTIDE SEQUENCE [LARGE SCALE GENOMIC DNA]</scope>
    <source>
        <strain evidence="10 11">MC-18</strain>
    </source>
</reference>
<dbReference type="InterPro" id="IPR004563">
    <property type="entry name" value="Apolipo_AcylTrfase"/>
</dbReference>
<accession>A0AAW5HZA5</accession>
<comment type="catalytic activity">
    <reaction evidence="8">
        <text>N-terminal S-1,2-diacyl-sn-glyceryl-L-cysteinyl-[lipoprotein] + a glycerophospholipid = N-acyl-S-1,2-diacyl-sn-glyceryl-L-cysteinyl-[lipoprotein] + a 2-acyl-sn-glycero-3-phospholipid + H(+)</text>
        <dbReference type="Rhea" id="RHEA:48228"/>
        <dbReference type="Rhea" id="RHEA-COMP:14681"/>
        <dbReference type="Rhea" id="RHEA-COMP:14684"/>
        <dbReference type="ChEBI" id="CHEBI:15378"/>
        <dbReference type="ChEBI" id="CHEBI:136912"/>
        <dbReference type="ChEBI" id="CHEBI:140656"/>
        <dbReference type="ChEBI" id="CHEBI:140657"/>
        <dbReference type="ChEBI" id="CHEBI:140660"/>
        <dbReference type="EC" id="2.3.1.269"/>
    </reaction>
</comment>
<comment type="caution">
    <text evidence="10">The sequence shown here is derived from an EMBL/GenBank/DDBJ whole genome shotgun (WGS) entry which is preliminary data.</text>
</comment>
<dbReference type="PROSITE" id="PS50263">
    <property type="entry name" value="CN_HYDROLASE"/>
    <property type="match status" value="1"/>
</dbReference>
<proteinExistence type="inferred from homology"/>
<dbReference type="InterPro" id="IPR045378">
    <property type="entry name" value="LNT_N"/>
</dbReference>
<keyword evidence="5 8" id="KW-1133">Transmembrane helix</keyword>
<dbReference type="RefSeq" id="WP_252931937.1">
    <property type="nucleotide sequence ID" value="NZ_JAEUWV010000017.1"/>
</dbReference>
<evidence type="ECO:0000313" key="10">
    <source>
        <dbReference type="EMBL" id="MCO6395166.1"/>
    </source>
</evidence>
<keyword evidence="7 8" id="KW-0012">Acyltransferase</keyword>
<evidence type="ECO:0000259" key="9">
    <source>
        <dbReference type="PROSITE" id="PS50263"/>
    </source>
</evidence>
<keyword evidence="11" id="KW-1185">Reference proteome</keyword>
<evidence type="ECO:0000256" key="5">
    <source>
        <dbReference type="ARBA" id="ARBA00022989"/>
    </source>
</evidence>
<dbReference type="InterPro" id="IPR003010">
    <property type="entry name" value="C-N_Hydrolase"/>
</dbReference>
<feature type="domain" description="CN hydrolase" evidence="9">
    <location>
        <begin position="222"/>
        <end position="472"/>
    </location>
</feature>
<dbReference type="Pfam" id="PF20154">
    <property type="entry name" value="LNT_N"/>
    <property type="match status" value="1"/>
</dbReference>
<evidence type="ECO:0000256" key="7">
    <source>
        <dbReference type="ARBA" id="ARBA00023315"/>
    </source>
</evidence>
<comment type="function">
    <text evidence="8">Catalyzes the phospholipid dependent N-acylation of the N-terminal cysteine of apolipoprotein, the last step in lipoprotein maturation.</text>
</comment>
<dbReference type="AlphaFoldDB" id="A0AAW5HZA5"/>
<feature type="transmembrane region" description="Helical" evidence="8">
    <location>
        <begin position="153"/>
        <end position="181"/>
    </location>
</feature>
<evidence type="ECO:0000256" key="8">
    <source>
        <dbReference type="HAMAP-Rule" id="MF_01148"/>
    </source>
</evidence>
<evidence type="ECO:0000256" key="2">
    <source>
        <dbReference type="ARBA" id="ARBA00022475"/>
    </source>
</evidence>
<comment type="subcellular location">
    <subcellularLocation>
        <location evidence="1 8">Cell membrane</location>
        <topology evidence="1 8">Multi-pass membrane protein</topology>
    </subcellularLocation>
</comment>
<evidence type="ECO:0000256" key="4">
    <source>
        <dbReference type="ARBA" id="ARBA00022692"/>
    </source>
</evidence>
<dbReference type="SUPFAM" id="SSF56317">
    <property type="entry name" value="Carbon-nitrogen hydrolase"/>
    <property type="match status" value="1"/>
</dbReference>
<keyword evidence="3 8" id="KW-0808">Transferase</keyword>
<name>A0AAW5HZA5_9CORY</name>
<dbReference type="Pfam" id="PF00795">
    <property type="entry name" value="CN_hydrolase"/>
    <property type="match status" value="1"/>
</dbReference>
<comment type="pathway">
    <text evidence="8">Protein modification; lipoprotein biosynthesis (N-acyl transfer).</text>
</comment>
<keyword evidence="2 8" id="KW-1003">Cell membrane</keyword>
<feature type="transmembrane region" description="Helical" evidence="8">
    <location>
        <begin position="114"/>
        <end position="133"/>
    </location>
</feature>
<feature type="transmembrane region" description="Helical" evidence="8">
    <location>
        <begin position="26"/>
        <end position="44"/>
    </location>
</feature>
<comment type="similarity">
    <text evidence="8">Belongs to the CN hydrolase family. Apolipoprotein N-acyltransferase subfamily.</text>
</comment>
<organism evidence="10 11">
    <name type="scientific">Corynebacterium lipophilum</name>
    <dbReference type="NCBI Taxonomy" id="2804918"/>
    <lineage>
        <taxon>Bacteria</taxon>
        <taxon>Bacillati</taxon>
        <taxon>Actinomycetota</taxon>
        <taxon>Actinomycetes</taxon>
        <taxon>Mycobacteriales</taxon>
        <taxon>Corynebacteriaceae</taxon>
        <taxon>Corynebacterium</taxon>
    </lineage>
</organism>
<dbReference type="Proteomes" id="UP001205920">
    <property type="component" value="Unassembled WGS sequence"/>
</dbReference>
<dbReference type="EC" id="2.3.1.269" evidence="8"/>
<evidence type="ECO:0000256" key="3">
    <source>
        <dbReference type="ARBA" id="ARBA00022679"/>
    </source>
</evidence>
<evidence type="ECO:0000313" key="11">
    <source>
        <dbReference type="Proteomes" id="UP001205920"/>
    </source>
</evidence>
<dbReference type="HAMAP" id="MF_01148">
    <property type="entry name" value="Lnt"/>
    <property type="match status" value="1"/>
</dbReference>
<dbReference type="EMBL" id="JAEUWV010000017">
    <property type="protein sequence ID" value="MCO6395166.1"/>
    <property type="molecule type" value="Genomic_DNA"/>
</dbReference>
<evidence type="ECO:0000256" key="1">
    <source>
        <dbReference type="ARBA" id="ARBA00004651"/>
    </source>
</evidence>
<dbReference type="PANTHER" id="PTHR38686:SF1">
    <property type="entry name" value="APOLIPOPROTEIN N-ACYLTRANSFERASE"/>
    <property type="match status" value="1"/>
</dbReference>
<feature type="transmembrane region" description="Helical" evidence="8">
    <location>
        <begin position="85"/>
        <end position="107"/>
    </location>
</feature>
<dbReference type="CDD" id="cd07571">
    <property type="entry name" value="ALP_N-acyl_transferase"/>
    <property type="match status" value="1"/>
</dbReference>